<sequence>ASGLLIADKLGSMPAFMGMILLMGIIINNGILLVDFTKAAMARGEDLQTALLGAVEKRTRPILMTAFSSAVGMIPLALEWAVGIERLSPLAVVAIGGLIAGTFLTLLAVPLFFSVIVGIRARFSSTKT</sequence>
<accession>A0A7V5NX85</accession>
<feature type="transmembrane region" description="Helical" evidence="1">
    <location>
        <begin position="15"/>
        <end position="34"/>
    </location>
</feature>
<gene>
    <name evidence="2" type="ORF">ENK01_03235</name>
</gene>
<protein>
    <submittedName>
        <fullName evidence="2">Efflux RND transporter permease subunit</fullName>
    </submittedName>
</protein>
<dbReference type="GO" id="GO:0042910">
    <property type="term" value="F:xenobiotic transmembrane transporter activity"/>
    <property type="evidence" value="ECO:0007669"/>
    <property type="project" value="TreeGrafter"/>
</dbReference>
<dbReference type="AlphaFoldDB" id="A0A7V5NX85"/>
<dbReference type="PANTHER" id="PTHR32063">
    <property type="match status" value="1"/>
</dbReference>
<dbReference type="EMBL" id="DROP01000218">
    <property type="protein sequence ID" value="HHI88944.1"/>
    <property type="molecule type" value="Genomic_DNA"/>
</dbReference>
<dbReference type="Pfam" id="PF00873">
    <property type="entry name" value="ACR_tran"/>
    <property type="match status" value="1"/>
</dbReference>
<feature type="transmembrane region" description="Helical" evidence="1">
    <location>
        <begin position="62"/>
        <end position="84"/>
    </location>
</feature>
<dbReference type="InterPro" id="IPR001036">
    <property type="entry name" value="Acrflvin-R"/>
</dbReference>
<feature type="non-terminal residue" evidence="2">
    <location>
        <position position="1"/>
    </location>
</feature>
<reference evidence="2" key="1">
    <citation type="journal article" date="2020" name="mSystems">
        <title>Genome- and Community-Level Interaction Insights into Carbon Utilization and Element Cycling Functions of Hydrothermarchaeota in Hydrothermal Sediment.</title>
        <authorList>
            <person name="Zhou Z."/>
            <person name="Liu Y."/>
            <person name="Xu W."/>
            <person name="Pan J."/>
            <person name="Luo Z.H."/>
            <person name="Li M."/>
        </authorList>
    </citation>
    <scope>NUCLEOTIDE SEQUENCE [LARGE SCALE GENOMIC DNA]</scope>
    <source>
        <strain evidence="2">HyVt-538</strain>
    </source>
</reference>
<dbReference type="Proteomes" id="UP000885806">
    <property type="component" value="Unassembled WGS sequence"/>
</dbReference>
<dbReference type="PANTHER" id="PTHR32063:SF24">
    <property type="entry name" value="CATION EFFLUX SYSTEM (ACRB_ACRD_ACRF FAMILY)"/>
    <property type="match status" value="1"/>
</dbReference>
<dbReference type="GO" id="GO:0005886">
    <property type="term" value="C:plasma membrane"/>
    <property type="evidence" value="ECO:0007669"/>
    <property type="project" value="TreeGrafter"/>
</dbReference>
<organism evidence="2">
    <name type="scientific">Hellea balneolensis</name>
    <dbReference type="NCBI Taxonomy" id="287478"/>
    <lineage>
        <taxon>Bacteria</taxon>
        <taxon>Pseudomonadati</taxon>
        <taxon>Pseudomonadota</taxon>
        <taxon>Alphaproteobacteria</taxon>
        <taxon>Maricaulales</taxon>
        <taxon>Robiginitomaculaceae</taxon>
        <taxon>Hellea</taxon>
    </lineage>
</organism>
<evidence type="ECO:0000313" key="2">
    <source>
        <dbReference type="EMBL" id="HHI88944.1"/>
    </source>
</evidence>
<keyword evidence="1" id="KW-0812">Transmembrane</keyword>
<proteinExistence type="predicted"/>
<evidence type="ECO:0000256" key="1">
    <source>
        <dbReference type="SAM" id="Phobius"/>
    </source>
</evidence>
<name>A0A7V5NX85_9PROT</name>
<feature type="transmembrane region" description="Helical" evidence="1">
    <location>
        <begin position="90"/>
        <end position="119"/>
    </location>
</feature>
<keyword evidence="1" id="KW-1133">Transmembrane helix</keyword>
<dbReference type="Gene3D" id="1.20.1640.10">
    <property type="entry name" value="Multidrug efflux transporter AcrB transmembrane domain"/>
    <property type="match status" value="1"/>
</dbReference>
<comment type="caution">
    <text evidence="2">The sequence shown here is derived from an EMBL/GenBank/DDBJ whole genome shotgun (WGS) entry which is preliminary data.</text>
</comment>
<keyword evidence="1" id="KW-0472">Membrane</keyword>
<dbReference type="SUPFAM" id="SSF82866">
    <property type="entry name" value="Multidrug efflux transporter AcrB transmembrane domain"/>
    <property type="match status" value="1"/>
</dbReference>